<dbReference type="Gene3D" id="3.30.420.40">
    <property type="match status" value="2"/>
</dbReference>
<evidence type="ECO:0008006" key="6">
    <source>
        <dbReference type="Google" id="ProtNLM"/>
    </source>
</evidence>
<dbReference type="InterPro" id="IPR043129">
    <property type="entry name" value="ATPase_NBD"/>
</dbReference>
<evidence type="ECO:0000256" key="1">
    <source>
        <dbReference type="ARBA" id="ARBA00022741"/>
    </source>
</evidence>
<dbReference type="Gene3D" id="3.30.30.30">
    <property type="match status" value="1"/>
</dbReference>
<dbReference type="EMBL" id="JAPFFF010000057">
    <property type="protein sequence ID" value="KAK8837912.1"/>
    <property type="molecule type" value="Genomic_DNA"/>
</dbReference>
<keyword evidence="5" id="KW-1185">Reference proteome</keyword>
<dbReference type="PANTHER" id="PTHR19375">
    <property type="entry name" value="HEAT SHOCK PROTEIN 70KDA"/>
    <property type="match status" value="1"/>
</dbReference>
<protein>
    <recommendedName>
        <fullName evidence="6">DnaK protein</fullName>
    </recommendedName>
</protein>
<evidence type="ECO:0000313" key="4">
    <source>
        <dbReference type="EMBL" id="KAK8837912.1"/>
    </source>
</evidence>
<dbReference type="Proteomes" id="UP001470230">
    <property type="component" value="Unassembled WGS sequence"/>
</dbReference>
<dbReference type="InterPro" id="IPR029048">
    <property type="entry name" value="HSP70_C_sf"/>
</dbReference>
<dbReference type="Pfam" id="PF00012">
    <property type="entry name" value="HSP70"/>
    <property type="match status" value="1"/>
</dbReference>
<evidence type="ECO:0000256" key="2">
    <source>
        <dbReference type="ARBA" id="ARBA00022840"/>
    </source>
</evidence>
<dbReference type="SUPFAM" id="SSF100920">
    <property type="entry name" value="Heat shock protein 70kD (HSP70), peptide-binding domain"/>
    <property type="match status" value="1"/>
</dbReference>
<name>A0ABR2GWE6_9EUKA</name>
<dbReference type="CDD" id="cd24028">
    <property type="entry name" value="ASKHA_NBD_HSP70_HSPA1-like"/>
    <property type="match status" value="1"/>
</dbReference>
<dbReference type="InterPro" id="IPR013126">
    <property type="entry name" value="Hsp_70_fam"/>
</dbReference>
<dbReference type="InterPro" id="IPR029047">
    <property type="entry name" value="HSP70_peptide-bd_sf"/>
</dbReference>
<accession>A0ABR2GWE6</accession>
<reference evidence="4 5" key="1">
    <citation type="submission" date="2024-04" db="EMBL/GenBank/DDBJ databases">
        <title>Tritrichomonas musculus Genome.</title>
        <authorList>
            <person name="Alves-Ferreira E."/>
            <person name="Grigg M."/>
            <person name="Lorenzi H."/>
            <person name="Galac M."/>
        </authorList>
    </citation>
    <scope>NUCLEOTIDE SEQUENCE [LARGE SCALE GENOMIC DNA]</scope>
    <source>
        <strain evidence="4 5">EAF2021</strain>
    </source>
</reference>
<organism evidence="4 5">
    <name type="scientific">Tritrichomonas musculus</name>
    <dbReference type="NCBI Taxonomy" id="1915356"/>
    <lineage>
        <taxon>Eukaryota</taxon>
        <taxon>Metamonada</taxon>
        <taxon>Parabasalia</taxon>
        <taxon>Tritrichomonadida</taxon>
        <taxon>Tritrichomonadidae</taxon>
        <taxon>Tritrichomonas</taxon>
    </lineage>
</organism>
<dbReference type="PRINTS" id="PR00301">
    <property type="entry name" value="HEATSHOCK70"/>
</dbReference>
<proteinExistence type="inferred from homology"/>
<gene>
    <name evidence="4" type="ORF">M9Y10_035853</name>
</gene>
<dbReference type="SUPFAM" id="SSF53067">
    <property type="entry name" value="Actin-like ATPase domain"/>
    <property type="match status" value="2"/>
</dbReference>
<keyword evidence="1 3" id="KW-0547">Nucleotide-binding</keyword>
<dbReference type="Gene3D" id="3.90.640.10">
    <property type="entry name" value="Actin, Chain A, domain 4"/>
    <property type="match status" value="1"/>
</dbReference>
<sequence length="596" mass="67710">MAAVGIDLGTTYTRFSIFHNDKVEIITNNMGNRKTPTYVAFTEEGCLFGDEAKNQSLINPRNTIFNFLRFIGKKFLDPIIQKDIINLPFKIISGDNDQPLFVVENQNEVKRISVDELVTMFLSFVKEIIEKQMNDKIGKVVITIPSYFNTKQRFCIKQAAEKAGFTFVSLVNTSLLSMINFKIIEKTDNEYYAMSFDFGGGTLDVSLVYIVDGIIETISTSGNNHLGGEDINNNMIEYFAERFKEKYKSDLRQSPRALLKLRKACENAKKTLSTYSSAKIVCDSIYEGHDLVDNISLQTFEYLNDELLDSIMIPVKRALKDANVSKDDILHVILFGGSSKVHFIEQLFREFFNGKKIFKGINPDESAVFGAAFQSGIISFDTNMSNILNDLLIIQAIPISLGVETKDEKQSLIIFRNRELPAKLSSVFTTTRNNQKEISIKIFEGDFCQSTKNDLIGVLNFSEVSQAPKGVPRIEIIFDIDSLGCMKVTARDKSNDISKTISIDVDNIAAPIQNADIEEYNPKKGLENLCFTTRDLLFDDKILKNVSQENKDLIKLEINDTIDWMMSNRVEDDSVYEEKQIKLEKFIKEKNIKEYK</sequence>
<dbReference type="Gene3D" id="2.60.34.10">
    <property type="entry name" value="Substrate Binding Domain Of DNAk, Chain A, domain 1"/>
    <property type="match status" value="1"/>
</dbReference>
<keyword evidence="2 3" id="KW-0067">ATP-binding</keyword>
<comment type="similarity">
    <text evidence="3">Belongs to the heat shock protein 70 family.</text>
</comment>
<evidence type="ECO:0000313" key="5">
    <source>
        <dbReference type="Proteomes" id="UP001470230"/>
    </source>
</evidence>
<dbReference type="SUPFAM" id="SSF100934">
    <property type="entry name" value="Heat shock protein 70kD (HSP70), C-terminal subdomain"/>
    <property type="match status" value="1"/>
</dbReference>
<dbReference type="Gene3D" id="1.20.1270.10">
    <property type="match status" value="1"/>
</dbReference>
<evidence type="ECO:0000256" key="3">
    <source>
        <dbReference type="RuleBase" id="RU003322"/>
    </source>
</evidence>
<comment type="caution">
    <text evidence="4">The sequence shown here is derived from an EMBL/GenBank/DDBJ whole genome shotgun (WGS) entry which is preliminary data.</text>
</comment>